<evidence type="ECO:0000256" key="14">
    <source>
        <dbReference type="ARBA" id="ARBA00045797"/>
    </source>
</evidence>
<dbReference type="InterPro" id="IPR037447">
    <property type="entry name" value="Ribosomal_eS10"/>
</dbReference>
<keyword evidence="7" id="KW-0597">Phosphoprotein</keyword>
<evidence type="ECO:0000256" key="3">
    <source>
        <dbReference type="ARBA" id="ARBA00007278"/>
    </source>
</evidence>
<keyword evidence="19" id="KW-1185">Reference proteome</keyword>
<proteinExistence type="inferred from homology"/>
<evidence type="ECO:0000256" key="12">
    <source>
        <dbReference type="ARBA" id="ARBA00044523"/>
    </source>
</evidence>
<evidence type="ECO:0000313" key="19">
    <source>
        <dbReference type="Proteomes" id="UP000700334"/>
    </source>
</evidence>
<feature type="region of interest" description="Disordered" evidence="16">
    <location>
        <begin position="495"/>
        <end position="539"/>
    </location>
</feature>
<keyword evidence="11" id="KW-0687">Ribonucleoprotein</keyword>
<keyword evidence="5" id="KW-0963">Cytoplasm</keyword>
<dbReference type="EMBL" id="JAGFMF010011803">
    <property type="protein sequence ID" value="KAG8512140.1"/>
    <property type="molecule type" value="Genomic_DNA"/>
</dbReference>
<dbReference type="AlphaFoldDB" id="A0A8J6A7T7"/>
<evidence type="ECO:0000313" key="18">
    <source>
        <dbReference type="EMBL" id="KAG8512140.1"/>
    </source>
</evidence>
<dbReference type="GO" id="GO:0003723">
    <property type="term" value="F:RNA binding"/>
    <property type="evidence" value="ECO:0007669"/>
    <property type="project" value="TreeGrafter"/>
</dbReference>
<feature type="region of interest" description="Disordered" evidence="16">
    <location>
        <begin position="292"/>
        <end position="311"/>
    </location>
</feature>
<dbReference type="GO" id="GO:0005730">
    <property type="term" value="C:nucleolus"/>
    <property type="evidence" value="ECO:0007669"/>
    <property type="project" value="UniProtKB-SubCell"/>
</dbReference>
<feature type="compositionally biased region" description="Basic and acidic residues" evidence="16">
    <location>
        <begin position="292"/>
        <end position="304"/>
    </location>
</feature>
<keyword evidence="10" id="KW-0539">Nucleus</keyword>
<keyword evidence="9 18" id="KW-0689">Ribosomal protein</keyword>
<name>A0A8J6A7T7_GALPY</name>
<comment type="caution">
    <text evidence="18">The sequence shown here is derived from an EMBL/GenBank/DDBJ whole genome shotgun (WGS) entry which is preliminary data.</text>
</comment>
<evidence type="ECO:0000256" key="5">
    <source>
        <dbReference type="ARBA" id="ARBA00022490"/>
    </source>
</evidence>
<evidence type="ECO:0000256" key="10">
    <source>
        <dbReference type="ARBA" id="ARBA00023242"/>
    </source>
</evidence>
<dbReference type="Pfam" id="PF03501">
    <property type="entry name" value="S10_plectin"/>
    <property type="match status" value="1"/>
</dbReference>
<dbReference type="Proteomes" id="UP000700334">
    <property type="component" value="Unassembled WGS sequence"/>
</dbReference>
<evidence type="ECO:0000256" key="9">
    <source>
        <dbReference type="ARBA" id="ARBA00022980"/>
    </source>
</evidence>
<dbReference type="OrthoDB" id="5211809at2759"/>
<evidence type="ECO:0000256" key="2">
    <source>
        <dbReference type="ARBA" id="ARBA00004604"/>
    </source>
</evidence>
<feature type="non-terminal residue" evidence="18">
    <location>
        <position position="1"/>
    </location>
</feature>
<keyword evidence="6" id="KW-1017">Isopeptide bond</keyword>
<organism evidence="18 19">
    <name type="scientific">Galemys pyrenaicus</name>
    <name type="common">Iberian desman</name>
    <name type="synonym">Pyrenean desman</name>
    <dbReference type="NCBI Taxonomy" id="202257"/>
    <lineage>
        <taxon>Eukaryota</taxon>
        <taxon>Metazoa</taxon>
        <taxon>Chordata</taxon>
        <taxon>Craniata</taxon>
        <taxon>Vertebrata</taxon>
        <taxon>Euteleostomi</taxon>
        <taxon>Mammalia</taxon>
        <taxon>Eutheria</taxon>
        <taxon>Laurasiatheria</taxon>
        <taxon>Eulipotyphla</taxon>
        <taxon>Talpidae</taxon>
        <taxon>Galemys</taxon>
    </lineage>
</organism>
<dbReference type="GO" id="GO:0022627">
    <property type="term" value="C:cytosolic small ribosomal subunit"/>
    <property type="evidence" value="ECO:0007669"/>
    <property type="project" value="TreeGrafter"/>
</dbReference>
<evidence type="ECO:0000256" key="16">
    <source>
        <dbReference type="SAM" id="MobiDB-lite"/>
    </source>
</evidence>
<dbReference type="PANTHER" id="PTHR12146">
    <property type="entry name" value="40S RIBOSOMAL PROTEIN S10"/>
    <property type="match status" value="1"/>
</dbReference>
<evidence type="ECO:0000259" key="17">
    <source>
        <dbReference type="Pfam" id="PF03501"/>
    </source>
</evidence>
<evidence type="ECO:0000256" key="13">
    <source>
        <dbReference type="ARBA" id="ARBA00044563"/>
    </source>
</evidence>
<evidence type="ECO:0000256" key="1">
    <source>
        <dbReference type="ARBA" id="ARBA00004496"/>
    </source>
</evidence>
<dbReference type="Gene3D" id="1.10.10.10">
    <property type="entry name" value="Winged helix-like DNA-binding domain superfamily/Winged helix DNA-binding domain"/>
    <property type="match status" value="1"/>
</dbReference>
<protein>
    <recommendedName>
        <fullName evidence="12">Small ribosomal subunit protein eS10</fullName>
    </recommendedName>
    <alternativeName>
        <fullName evidence="13">40S ribosomal protein S10</fullName>
    </alternativeName>
</protein>
<evidence type="ECO:0000256" key="8">
    <source>
        <dbReference type="ARBA" id="ARBA00022843"/>
    </source>
</evidence>
<keyword evidence="4" id="KW-0488">Methylation</keyword>
<comment type="subcellular location">
    <subcellularLocation>
        <location evidence="1">Cytoplasm</location>
    </subcellularLocation>
    <subcellularLocation>
        <location evidence="2">Nucleus</location>
        <location evidence="2">Nucleolus</location>
    </subcellularLocation>
</comment>
<evidence type="ECO:0000256" key="7">
    <source>
        <dbReference type="ARBA" id="ARBA00022553"/>
    </source>
</evidence>
<dbReference type="InterPro" id="IPR036388">
    <property type="entry name" value="WH-like_DNA-bd_sf"/>
</dbReference>
<comment type="similarity">
    <text evidence="3">Belongs to the eukaryotic ribosomal protein eS10 family.</text>
</comment>
<dbReference type="FunFam" id="1.10.10.10:FF:001335">
    <property type="entry name" value="40S ribosomal protein S10"/>
    <property type="match status" value="1"/>
</dbReference>
<dbReference type="PANTHER" id="PTHR12146:SF10">
    <property type="entry name" value="SMALL RIBOSOMAL SUBUNIT PROTEIN ES10"/>
    <property type="match status" value="1"/>
</dbReference>
<feature type="compositionally biased region" description="Basic and acidic residues" evidence="16">
    <location>
        <begin position="516"/>
        <end position="539"/>
    </location>
</feature>
<feature type="non-terminal residue" evidence="18">
    <location>
        <position position="539"/>
    </location>
</feature>
<comment type="function">
    <text evidence="14">Component of the 40S ribosomal subunit. The ribosome is a large ribonucleoprotein complex responsible for the synthesis of proteins in the cell.</text>
</comment>
<dbReference type="InterPro" id="IPR005326">
    <property type="entry name" value="Plectin_eS10_N"/>
</dbReference>
<feature type="domain" description="Plectin/eS10 N-terminal" evidence="17">
    <location>
        <begin position="326"/>
        <end position="420"/>
    </location>
</feature>
<evidence type="ECO:0000256" key="11">
    <source>
        <dbReference type="ARBA" id="ARBA00023274"/>
    </source>
</evidence>
<dbReference type="GO" id="GO:0003735">
    <property type="term" value="F:structural constituent of ribosome"/>
    <property type="evidence" value="ECO:0007669"/>
    <property type="project" value="TreeGrafter"/>
</dbReference>
<reference evidence="18" key="1">
    <citation type="journal article" date="2021" name="Evol. Appl.">
        <title>The genome of the Pyrenean desman and the effects of bottlenecks and inbreeding on the genomic landscape of an endangered species.</title>
        <authorList>
            <person name="Escoda L."/>
            <person name="Castresana J."/>
        </authorList>
    </citation>
    <scope>NUCLEOTIDE SEQUENCE</scope>
    <source>
        <strain evidence="18">IBE-C5619</strain>
    </source>
</reference>
<evidence type="ECO:0000256" key="15">
    <source>
        <dbReference type="ARBA" id="ARBA00047069"/>
    </source>
</evidence>
<evidence type="ECO:0000256" key="6">
    <source>
        <dbReference type="ARBA" id="ARBA00022499"/>
    </source>
</evidence>
<sequence length="539" mass="59263">FAQKLLVDPVRGISGAPALVLARPAVTKADSGPSPWRNLKGCDLKKGESLTPLTPLWLWVPVQDNRTCCGLEGKADQKDSLWNLTGGRKSNLLEGRKSGTEDGWKVALGLLSDSQKSSLVVEEVELPDNMAGTVEQKPRSKSPGAAAEALGKKTSCLFAHQNVNAVGSNLSPLSAGSPSPMPEEQQDGNKIMTFQLPLPCSLRGVFVPGWSAKTVEPEAREGAQPGDSKTSELGPRSCHACPGVLFMVPAMGADRCFLLLHLALPARAPSLTYHQRGGKCCRPSERLWMTRRGAEHASPEETPRRAAHAPSFPAPVPDAAAVAMLMPKKNRIAIYELLFKEGVMVAKKDVHMPKHPELADKNVPNLHVMKAMQSLKSRGFVKEQFAWRHFYWYLTNEGIQYLRDYLHLPPEIVPATLRRSRPETGRPRPKGVLHVCFLAVPDVELHIDKQGVFEKPQVSKVARAHTGQIIMSIHTKLQRRSISLRLKVKPSSNSLTTRKSVFPRSKASPSLMHISLEGERPARLTRGEADRDTYRRSAV</sequence>
<keyword evidence="8" id="KW-0832">Ubl conjugation</keyword>
<comment type="subunit">
    <text evidence="15">Component of the small ribosomal subunit. The methylated form interacts with NPM1.</text>
</comment>
<gene>
    <name evidence="18" type="ORF">J0S82_011270</name>
</gene>
<accession>A0A8J6A7T7</accession>
<evidence type="ECO:0000256" key="4">
    <source>
        <dbReference type="ARBA" id="ARBA00022481"/>
    </source>
</evidence>